<evidence type="ECO:0008006" key="3">
    <source>
        <dbReference type="Google" id="ProtNLM"/>
    </source>
</evidence>
<name>A0ABQ5PW54_9BACT</name>
<dbReference type="Proteomes" id="UP001165044">
    <property type="component" value="Unassembled WGS sequence"/>
</dbReference>
<protein>
    <recommendedName>
        <fullName evidence="3">DUF3788 family protein</fullName>
    </recommendedName>
</protein>
<evidence type="ECO:0000313" key="2">
    <source>
        <dbReference type="Proteomes" id="UP001165044"/>
    </source>
</evidence>
<dbReference type="RefSeq" id="WP_285606986.1">
    <property type="nucleotide sequence ID" value="NZ_BSDC01000001.1"/>
</dbReference>
<sequence>MPVNAKPPTMAELEGVMGPALPIWNGIISQVEAAYGPLTMTWKPSKTDFGQMCLLQHKKRTLLYLTPDKGSVWVAIILGERAFQLAMASWLPDEIKKLLLEARPYAEGRGIRFSIHASNDLASVAKLLEIKTAHS</sequence>
<accession>A0ABQ5PW54</accession>
<gene>
    <name evidence="1" type="ORF">GETHED_09580</name>
</gene>
<dbReference type="EMBL" id="BSDC01000001">
    <property type="protein sequence ID" value="GLH66594.1"/>
    <property type="molecule type" value="Genomic_DNA"/>
</dbReference>
<keyword evidence="2" id="KW-1185">Reference proteome</keyword>
<proteinExistence type="predicted"/>
<dbReference type="Pfam" id="PF12663">
    <property type="entry name" value="DUF3788"/>
    <property type="match status" value="1"/>
</dbReference>
<dbReference type="InterPro" id="IPR024265">
    <property type="entry name" value="DUF3788"/>
</dbReference>
<reference evidence="1" key="1">
    <citation type="journal article" date="2023" name="Antonie Van Leeuwenhoek">
        <title>Mesoterricola silvestris gen. nov., sp. nov., Mesoterricola sediminis sp. nov., Geothrix oryzae sp. nov., Geothrix edaphica sp. nov., Geothrix rubra sp. nov., and Geothrix limicola sp. nov., six novel members of Acidobacteriota isolated from soils.</title>
        <authorList>
            <person name="Itoh H."/>
            <person name="Sugisawa Y."/>
            <person name="Mise K."/>
            <person name="Xu Z."/>
            <person name="Kuniyasu M."/>
            <person name="Ushijima N."/>
            <person name="Kawano K."/>
            <person name="Kobayashi E."/>
            <person name="Shiratori Y."/>
            <person name="Masuda Y."/>
            <person name="Senoo K."/>
        </authorList>
    </citation>
    <scope>NUCLEOTIDE SEQUENCE</scope>
    <source>
        <strain evidence="1">Red802</strain>
    </source>
</reference>
<evidence type="ECO:0000313" key="1">
    <source>
        <dbReference type="EMBL" id="GLH66594.1"/>
    </source>
</evidence>
<comment type="caution">
    <text evidence="1">The sequence shown here is derived from an EMBL/GenBank/DDBJ whole genome shotgun (WGS) entry which is preliminary data.</text>
</comment>
<organism evidence="1 2">
    <name type="scientific">Geothrix edaphica</name>
    <dbReference type="NCBI Taxonomy" id="2927976"/>
    <lineage>
        <taxon>Bacteria</taxon>
        <taxon>Pseudomonadati</taxon>
        <taxon>Acidobacteriota</taxon>
        <taxon>Holophagae</taxon>
        <taxon>Holophagales</taxon>
        <taxon>Holophagaceae</taxon>
        <taxon>Geothrix</taxon>
    </lineage>
</organism>